<feature type="transmembrane region" description="Helical" evidence="1">
    <location>
        <begin position="88"/>
        <end position="106"/>
    </location>
</feature>
<keyword evidence="1" id="KW-0812">Transmembrane</keyword>
<keyword evidence="1" id="KW-0472">Membrane</keyword>
<evidence type="ECO:0000256" key="1">
    <source>
        <dbReference type="SAM" id="Phobius"/>
    </source>
</evidence>
<dbReference type="Proteomes" id="UP000184112">
    <property type="component" value="Unassembled WGS sequence"/>
</dbReference>
<sequence>MNPFLRNTLAVTVGIIIGSLINMSIILISSSIIPLPEGADNTTIQGLQKTIHLFEAKHFLFPFLAHAAGTFAGAVTTALLAVNHKKKLALAIGAFFLFGGIISVSSLPSPTWFTLIDLVFAYIPMAYLALKLVCRKQLKFEY</sequence>
<protein>
    <submittedName>
        <fullName evidence="2">Uncharacterized protein</fullName>
    </submittedName>
</protein>
<organism evidence="2 3">
    <name type="scientific">Flavobacterium johnsoniae</name>
    <name type="common">Cytophaga johnsonae</name>
    <dbReference type="NCBI Taxonomy" id="986"/>
    <lineage>
        <taxon>Bacteria</taxon>
        <taxon>Pseudomonadati</taxon>
        <taxon>Bacteroidota</taxon>
        <taxon>Flavobacteriia</taxon>
        <taxon>Flavobacteriales</taxon>
        <taxon>Flavobacteriaceae</taxon>
        <taxon>Flavobacterium</taxon>
    </lineage>
</organism>
<gene>
    <name evidence="2" type="ORF">SAMN05444388_102223</name>
</gene>
<proteinExistence type="predicted"/>
<dbReference type="AlphaFoldDB" id="A0A1M5IT73"/>
<feature type="transmembrane region" description="Helical" evidence="1">
    <location>
        <begin position="59"/>
        <end position="81"/>
    </location>
</feature>
<name>A0A1M5IT73_FLAJO</name>
<reference evidence="2 3" key="1">
    <citation type="submission" date="2016-11" db="EMBL/GenBank/DDBJ databases">
        <authorList>
            <person name="Jaros S."/>
            <person name="Januszkiewicz K."/>
            <person name="Wedrychowicz H."/>
        </authorList>
    </citation>
    <scope>NUCLEOTIDE SEQUENCE [LARGE SCALE GENOMIC DNA]</scope>
    <source>
        <strain evidence="2 3">DSM 6792</strain>
    </source>
</reference>
<dbReference type="EMBL" id="FQWH01000002">
    <property type="protein sequence ID" value="SHG30963.1"/>
    <property type="molecule type" value="Genomic_DNA"/>
</dbReference>
<feature type="transmembrane region" description="Helical" evidence="1">
    <location>
        <begin position="112"/>
        <end position="130"/>
    </location>
</feature>
<evidence type="ECO:0000313" key="2">
    <source>
        <dbReference type="EMBL" id="SHG30963.1"/>
    </source>
</evidence>
<dbReference type="RefSeq" id="WP_073408506.1">
    <property type="nucleotide sequence ID" value="NZ_CP031763.1"/>
</dbReference>
<accession>A0A1M5IT73</accession>
<feature type="transmembrane region" description="Helical" evidence="1">
    <location>
        <begin position="9"/>
        <end position="33"/>
    </location>
</feature>
<evidence type="ECO:0000313" key="3">
    <source>
        <dbReference type="Proteomes" id="UP000184112"/>
    </source>
</evidence>
<keyword evidence="1" id="KW-1133">Transmembrane helix</keyword>